<dbReference type="PANTHER" id="PTHR10309:SF0">
    <property type="entry name" value="MANNOSE-6-PHOSPHATE ISOMERASE"/>
    <property type="match status" value="1"/>
</dbReference>
<evidence type="ECO:0000256" key="10">
    <source>
        <dbReference type="PIRSR" id="PIRSR001480-1"/>
    </source>
</evidence>
<evidence type="ECO:0000313" key="18">
    <source>
        <dbReference type="EMBL" id="PVV03457.1"/>
    </source>
</evidence>
<evidence type="ECO:0000256" key="1">
    <source>
        <dbReference type="ARBA" id="ARBA00000757"/>
    </source>
</evidence>
<feature type="domain" description="Phosphomannose isomerase type I catalytic" evidence="16">
    <location>
        <begin position="6"/>
        <end position="151"/>
    </location>
</feature>
<dbReference type="Gene3D" id="1.10.441.10">
    <property type="entry name" value="Phosphomannose Isomerase, domain 2"/>
    <property type="match status" value="1"/>
</dbReference>
<evidence type="ECO:0000259" key="16">
    <source>
        <dbReference type="Pfam" id="PF20511"/>
    </source>
</evidence>
<keyword evidence="19" id="KW-1185">Reference proteome</keyword>
<dbReference type="PANTHER" id="PTHR10309">
    <property type="entry name" value="MANNOSE-6-PHOSPHATE ISOMERASE"/>
    <property type="match status" value="1"/>
</dbReference>
<dbReference type="NCBIfam" id="TIGR00218">
    <property type="entry name" value="manA"/>
    <property type="match status" value="1"/>
</dbReference>
<dbReference type="PIRSF" id="PIRSF001480">
    <property type="entry name" value="Mannose-6-phosphate_isomerase"/>
    <property type="match status" value="1"/>
</dbReference>
<dbReference type="SUPFAM" id="SSF51182">
    <property type="entry name" value="RmlC-like cupins"/>
    <property type="match status" value="1"/>
</dbReference>
<gene>
    <name evidence="18" type="ORF">BB560_002046</name>
</gene>
<comment type="caution">
    <text evidence="18">The sequence shown here is derived from an EMBL/GenBank/DDBJ whole genome shotgun (WGS) entry which is preliminary data.</text>
</comment>
<evidence type="ECO:0000256" key="12">
    <source>
        <dbReference type="RuleBase" id="RU000611"/>
    </source>
</evidence>
<dbReference type="GO" id="GO:0008270">
    <property type="term" value="F:zinc ion binding"/>
    <property type="evidence" value="ECO:0007669"/>
    <property type="project" value="InterPro"/>
</dbReference>
<dbReference type="Gene3D" id="2.60.120.10">
    <property type="entry name" value="Jelly Rolls"/>
    <property type="match status" value="2"/>
</dbReference>
<dbReference type="GO" id="GO:0005975">
    <property type="term" value="P:carbohydrate metabolic process"/>
    <property type="evidence" value="ECO:0007669"/>
    <property type="project" value="InterPro"/>
</dbReference>
<feature type="active site" evidence="10">
    <location>
        <position position="295"/>
    </location>
</feature>
<evidence type="ECO:0000313" key="19">
    <source>
        <dbReference type="Proteomes" id="UP000245609"/>
    </source>
</evidence>
<feature type="binding site" evidence="11">
    <location>
        <position position="110"/>
    </location>
    <ligand>
        <name>Zn(2+)</name>
        <dbReference type="ChEBI" id="CHEBI:29105"/>
    </ligand>
</feature>
<dbReference type="STRING" id="133381.A0A2T9ZG06"/>
<comment type="similarity">
    <text evidence="4 13">Belongs to the mannose-6-phosphate isomerase type 1 family.</text>
</comment>
<feature type="domain" description="Phosphomannose isomerase type I helical insertion" evidence="17">
    <location>
        <begin position="169"/>
        <end position="257"/>
    </location>
</feature>
<evidence type="ECO:0000256" key="9">
    <source>
        <dbReference type="ARBA" id="ARBA00023235"/>
    </source>
</evidence>
<evidence type="ECO:0000256" key="8">
    <source>
        <dbReference type="ARBA" id="ARBA00022833"/>
    </source>
</evidence>
<keyword evidence="8 11" id="KW-0862">Zinc</keyword>
<comment type="cofactor">
    <cofactor evidence="11 12">
        <name>Zn(2+)</name>
        <dbReference type="ChEBI" id="CHEBI:29105"/>
    </cofactor>
    <text evidence="11 12">Binds 1 zinc ion per subunit.</text>
</comment>
<dbReference type="PROSITE" id="PS00966">
    <property type="entry name" value="PMI_I_2"/>
    <property type="match status" value="1"/>
</dbReference>
<dbReference type="EC" id="5.3.1.8" evidence="5 12"/>
<dbReference type="CDD" id="cd07011">
    <property type="entry name" value="cupin_PMI_type_I_N"/>
    <property type="match status" value="1"/>
</dbReference>
<proteinExistence type="inferred from homology"/>
<dbReference type="PRINTS" id="PR00714">
    <property type="entry name" value="MAN6PISMRASE"/>
</dbReference>
<reference evidence="18 19" key="1">
    <citation type="journal article" date="2018" name="MBio">
        <title>Comparative Genomics Reveals the Core Gene Toolbox for the Fungus-Insect Symbiosis.</title>
        <authorList>
            <person name="Wang Y."/>
            <person name="Stata M."/>
            <person name="Wang W."/>
            <person name="Stajich J.E."/>
            <person name="White M.M."/>
            <person name="Moncalvo J.M."/>
        </authorList>
    </citation>
    <scope>NUCLEOTIDE SEQUENCE [LARGE SCALE GENOMIC DNA]</scope>
    <source>
        <strain evidence="18 19">SC-DP-2</strain>
    </source>
</reference>
<dbReference type="InterPro" id="IPR016305">
    <property type="entry name" value="Mannose-6-P_Isomerase"/>
</dbReference>
<evidence type="ECO:0000256" key="3">
    <source>
        <dbReference type="ARBA" id="ARBA00004666"/>
    </source>
</evidence>
<dbReference type="InterPro" id="IPR046458">
    <property type="entry name" value="PMI_typeI_hel"/>
</dbReference>
<comment type="function">
    <text evidence="2">Involved in the synthesis of the GDP-mannose and dolichol-phosphate-mannose required for a number of critical mannosyl transfer reactions.</text>
</comment>
<comment type="pathway">
    <text evidence="3 14">Nucleotide-sugar biosynthesis; GDP-alpha-D-mannose biosynthesis; alpha-D-mannose 1-phosphate from D-fructose 6-phosphate: step 1/2.</text>
</comment>
<protein>
    <recommendedName>
        <fullName evidence="6 12">Mannose-6-phosphate isomerase</fullName>
        <ecNumber evidence="5 12">5.3.1.8</ecNumber>
    </recommendedName>
</protein>
<feature type="binding site" evidence="11">
    <location>
        <position position="276"/>
    </location>
    <ligand>
        <name>Zn(2+)</name>
        <dbReference type="ChEBI" id="CHEBI:29105"/>
    </ligand>
</feature>
<dbReference type="InterPro" id="IPR018050">
    <property type="entry name" value="Pmannose_isomerase-type1_CS"/>
</dbReference>
<evidence type="ECO:0000256" key="4">
    <source>
        <dbReference type="ARBA" id="ARBA00010772"/>
    </source>
</evidence>
<evidence type="ECO:0000259" key="15">
    <source>
        <dbReference type="Pfam" id="PF01238"/>
    </source>
</evidence>
<evidence type="ECO:0000256" key="7">
    <source>
        <dbReference type="ARBA" id="ARBA00022723"/>
    </source>
</evidence>
<dbReference type="EMBL" id="MBFS01000230">
    <property type="protein sequence ID" value="PVV03457.1"/>
    <property type="molecule type" value="Genomic_DNA"/>
</dbReference>
<dbReference type="Pfam" id="PF20512">
    <property type="entry name" value="PMI_typeI_hel"/>
    <property type="match status" value="1"/>
</dbReference>
<evidence type="ECO:0000259" key="17">
    <source>
        <dbReference type="Pfam" id="PF20512"/>
    </source>
</evidence>
<organism evidence="18 19">
    <name type="scientific">Smittium megazygosporum</name>
    <dbReference type="NCBI Taxonomy" id="133381"/>
    <lineage>
        <taxon>Eukaryota</taxon>
        <taxon>Fungi</taxon>
        <taxon>Fungi incertae sedis</taxon>
        <taxon>Zoopagomycota</taxon>
        <taxon>Kickxellomycotina</taxon>
        <taxon>Harpellomycetes</taxon>
        <taxon>Harpellales</taxon>
        <taxon>Legeriomycetaceae</taxon>
        <taxon>Smittium</taxon>
    </lineage>
</organism>
<feature type="binding site" evidence="11">
    <location>
        <position position="135"/>
    </location>
    <ligand>
        <name>Zn(2+)</name>
        <dbReference type="ChEBI" id="CHEBI:29105"/>
    </ligand>
</feature>
<evidence type="ECO:0000256" key="14">
    <source>
        <dbReference type="RuleBase" id="RU004248"/>
    </source>
</evidence>
<keyword evidence="9 12" id="KW-0413">Isomerase</keyword>
<feature type="binding site" evidence="11">
    <location>
        <position position="108"/>
    </location>
    <ligand>
        <name>Zn(2+)</name>
        <dbReference type="ChEBI" id="CHEBI:29105"/>
    </ligand>
</feature>
<dbReference type="UniPathway" id="UPA00126">
    <property type="reaction ID" value="UER00423"/>
</dbReference>
<dbReference type="InterPro" id="IPR046457">
    <property type="entry name" value="PMI_typeI_cat"/>
</dbReference>
<keyword evidence="7 11" id="KW-0479">Metal-binding</keyword>
<evidence type="ECO:0000256" key="6">
    <source>
        <dbReference type="ARBA" id="ARBA00018236"/>
    </source>
</evidence>
<dbReference type="Pfam" id="PF01238">
    <property type="entry name" value="PMI_typeI_C"/>
    <property type="match status" value="1"/>
</dbReference>
<dbReference type="AlphaFoldDB" id="A0A2T9ZG06"/>
<name>A0A2T9ZG06_9FUNG</name>
<dbReference type="OrthoDB" id="6605218at2759"/>
<sequence length="426" mass="47012">MTQPEILRLSCIPNNYHWGKLGSASKVAKLASADPSFKVDEKLHYSELWMGTHPSGMSSSFEDRSVTLEKFIASNPSKILGEKVAKKYNNQLPFLYKVLSIESALSIQSHPNLETAKELHKKFPDIYKDPNHKPEMALAISDFEAMSGFRSLDEIASFIEDVPELRAVLGNEISDNFIAVAKLPDSPSTKEQKKLALKTAFTALMKTDPEVAAKYLASFLSRTKDSLKTNPENVLHLLHRLNDQYPLDIGLFCVFFLNIIKLAPGEGFFMGADEPHAYISGECIECMATSDNVIRAGLTPKFRDVETLLNTVTYDFGSPQSRIFVPVPWKNSSKDHPSKFTSLYNPPIDEFAVLKTELPPNSSDSLKINGPSILIAVEGSGSIHSSSTSLPLASGFVYFIPANVPFEISSSKNESICTVTAFCDES</sequence>
<dbReference type="InterPro" id="IPR001250">
    <property type="entry name" value="Man6P_Isoase-1"/>
</dbReference>
<comment type="catalytic activity">
    <reaction evidence="1 12">
        <text>D-mannose 6-phosphate = D-fructose 6-phosphate</text>
        <dbReference type="Rhea" id="RHEA:12356"/>
        <dbReference type="ChEBI" id="CHEBI:58735"/>
        <dbReference type="ChEBI" id="CHEBI:61527"/>
        <dbReference type="EC" id="5.3.1.8"/>
    </reaction>
</comment>
<feature type="domain" description="Phosphomannose isomerase type I C-terminal" evidence="15">
    <location>
        <begin position="343"/>
        <end position="386"/>
    </location>
</feature>
<dbReference type="Pfam" id="PF20511">
    <property type="entry name" value="PMI_typeI_cat"/>
    <property type="match status" value="1"/>
</dbReference>
<dbReference type="GO" id="GO:0005829">
    <property type="term" value="C:cytosol"/>
    <property type="evidence" value="ECO:0007669"/>
    <property type="project" value="TreeGrafter"/>
</dbReference>
<dbReference type="Proteomes" id="UP000245609">
    <property type="component" value="Unassembled WGS sequence"/>
</dbReference>
<dbReference type="PROSITE" id="PS00965">
    <property type="entry name" value="PMI_I_1"/>
    <property type="match status" value="1"/>
</dbReference>
<dbReference type="InterPro" id="IPR046456">
    <property type="entry name" value="PMI_typeI_C"/>
</dbReference>
<dbReference type="InterPro" id="IPR014710">
    <property type="entry name" value="RmlC-like_jellyroll"/>
</dbReference>
<dbReference type="InterPro" id="IPR011051">
    <property type="entry name" value="RmlC_Cupin_sf"/>
</dbReference>
<evidence type="ECO:0000256" key="2">
    <source>
        <dbReference type="ARBA" id="ARBA00002564"/>
    </source>
</evidence>
<accession>A0A2T9ZG06</accession>
<evidence type="ECO:0000256" key="13">
    <source>
        <dbReference type="RuleBase" id="RU004189"/>
    </source>
</evidence>
<evidence type="ECO:0000256" key="11">
    <source>
        <dbReference type="PIRSR" id="PIRSR001480-2"/>
    </source>
</evidence>
<evidence type="ECO:0000256" key="5">
    <source>
        <dbReference type="ARBA" id="ARBA00011956"/>
    </source>
</evidence>
<dbReference type="GO" id="GO:0009298">
    <property type="term" value="P:GDP-mannose biosynthetic process"/>
    <property type="evidence" value="ECO:0007669"/>
    <property type="project" value="UniProtKB-UniPathway"/>
</dbReference>
<dbReference type="GO" id="GO:0004476">
    <property type="term" value="F:mannose-6-phosphate isomerase activity"/>
    <property type="evidence" value="ECO:0007669"/>
    <property type="project" value="UniProtKB-EC"/>
</dbReference>